<dbReference type="SUPFAM" id="SSF46689">
    <property type="entry name" value="Homeodomain-like"/>
    <property type="match status" value="1"/>
</dbReference>
<feature type="DNA-binding region" description="H-T-H motif" evidence="4">
    <location>
        <begin position="30"/>
        <end position="49"/>
    </location>
</feature>
<dbReference type="Pfam" id="PF17935">
    <property type="entry name" value="TetR_C_27"/>
    <property type="match status" value="1"/>
</dbReference>
<evidence type="ECO:0000256" key="1">
    <source>
        <dbReference type="ARBA" id="ARBA00023015"/>
    </source>
</evidence>
<dbReference type="PROSITE" id="PS50977">
    <property type="entry name" value="HTH_TETR_2"/>
    <property type="match status" value="1"/>
</dbReference>
<dbReference type="PROSITE" id="PS01081">
    <property type="entry name" value="HTH_TETR_1"/>
    <property type="match status" value="1"/>
</dbReference>
<reference evidence="6 7" key="1">
    <citation type="journal article" date="2018" name="Int. J. Syst. Evol. Microbiol.">
        <title>Micromonospora globbae sp. nov., an endophytic actinomycete isolated from roots of Globba winitii C. H. Wright.</title>
        <authorList>
            <person name="Kuncharoen N."/>
            <person name="Pittayakhajonwut P."/>
            <person name="Tanasupawat S."/>
        </authorList>
    </citation>
    <scope>NUCLEOTIDE SEQUENCE [LARGE SCALE GENOMIC DNA]</scope>
    <source>
        <strain evidence="6 7">WPS1-2</strain>
    </source>
</reference>
<sequence length="199" mass="21469">MSTDPGTLSAERILDTAEEVLRRFGPAKATVLDVARALGVSHGSVYRHFPSKAALRAAVAERWLARVSTPLVEIATGEGTAADRLRRWLRELSRSKRRIAREDPELFDNFQRLAAQLEDVVATHLEVLAGQLAVIVADGVAAGEFTAADPALVGRAVLQATARFHHPAHVSEWTEPGLEDDMAAVVALLIDGLRTRPAG</sequence>
<dbReference type="EMBL" id="RAQQ01000007">
    <property type="protein sequence ID" value="RKF27209.1"/>
    <property type="molecule type" value="Genomic_DNA"/>
</dbReference>
<accession>A0A420F2L5</accession>
<dbReference type="SUPFAM" id="SSF48498">
    <property type="entry name" value="Tetracyclin repressor-like, C-terminal domain"/>
    <property type="match status" value="1"/>
</dbReference>
<dbReference type="Proteomes" id="UP000285744">
    <property type="component" value="Unassembled WGS sequence"/>
</dbReference>
<dbReference type="InterPro" id="IPR041478">
    <property type="entry name" value="TetR_C_27"/>
</dbReference>
<dbReference type="InterPro" id="IPR036271">
    <property type="entry name" value="Tet_transcr_reg_TetR-rel_C_sf"/>
</dbReference>
<evidence type="ECO:0000313" key="6">
    <source>
        <dbReference type="EMBL" id="RKF27209.1"/>
    </source>
</evidence>
<protein>
    <submittedName>
        <fullName evidence="6">TetR/AcrR family transcriptional regulator</fullName>
    </submittedName>
</protein>
<dbReference type="InterPro" id="IPR001647">
    <property type="entry name" value="HTH_TetR"/>
</dbReference>
<dbReference type="InterPro" id="IPR023772">
    <property type="entry name" value="DNA-bd_HTH_TetR-type_CS"/>
</dbReference>
<evidence type="ECO:0000256" key="4">
    <source>
        <dbReference type="PROSITE-ProRule" id="PRU00335"/>
    </source>
</evidence>
<name>A0A420F2L5_9ACTN</name>
<keyword evidence="3" id="KW-0804">Transcription</keyword>
<proteinExistence type="predicted"/>
<comment type="caution">
    <text evidence="6">The sequence shown here is derived from an EMBL/GenBank/DDBJ whole genome shotgun (WGS) entry which is preliminary data.</text>
</comment>
<feature type="domain" description="HTH tetR-type" evidence="5">
    <location>
        <begin position="7"/>
        <end position="67"/>
    </location>
</feature>
<dbReference type="PANTHER" id="PTHR30055">
    <property type="entry name" value="HTH-TYPE TRANSCRIPTIONAL REGULATOR RUTR"/>
    <property type="match status" value="1"/>
</dbReference>
<evidence type="ECO:0000313" key="7">
    <source>
        <dbReference type="Proteomes" id="UP000285744"/>
    </source>
</evidence>
<keyword evidence="1" id="KW-0805">Transcription regulation</keyword>
<dbReference type="PRINTS" id="PR00455">
    <property type="entry name" value="HTHTETR"/>
</dbReference>
<evidence type="ECO:0000256" key="3">
    <source>
        <dbReference type="ARBA" id="ARBA00023163"/>
    </source>
</evidence>
<dbReference type="InterPro" id="IPR009057">
    <property type="entry name" value="Homeodomain-like_sf"/>
</dbReference>
<dbReference type="InterPro" id="IPR050109">
    <property type="entry name" value="HTH-type_TetR-like_transc_reg"/>
</dbReference>
<evidence type="ECO:0000256" key="2">
    <source>
        <dbReference type="ARBA" id="ARBA00023125"/>
    </source>
</evidence>
<keyword evidence="2 4" id="KW-0238">DNA-binding</keyword>
<gene>
    <name evidence="6" type="ORF">D7I43_12100</name>
</gene>
<dbReference type="GO" id="GO:0003700">
    <property type="term" value="F:DNA-binding transcription factor activity"/>
    <property type="evidence" value="ECO:0007669"/>
    <property type="project" value="TreeGrafter"/>
</dbReference>
<dbReference type="Pfam" id="PF00440">
    <property type="entry name" value="TetR_N"/>
    <property type="match status" value="1"/>
</dbReference>
<dbReference type="AlphaFoldDB" id="A0A420F2L5"/>
<dbReference type="RefSeq" id="WP_120328552.1">
    <property type="nucleotide sequence ID" value="NZ_RAQQ01000007.1"/>
</dbReference>
<evidence type="ECO:0000259" key="5">
    <source>
        <dbReference type="PROSITE" id="PS50977"/>
    </source>
</evidence>
<dbReference type="PANTHER" id="PTHR30055:SF151">
    <property type="entry name" value="TRANSCRIPTIONAL REGULATORY PROTEIN"/>
    <property type="match status" value="1"/>
</dbReference>
<dbReference type="Gene3D" id="1.10.357.10">
    <property type="entry name" value="Tetracycline Repressor, domain 2"/>
    <property type="match status" value="1"/>
</dbReference>
<dbReference type="GO" id="GO:0000976">
    <property type="term" value="F:transcription cis-regulatory region binding"/>
    <property type="evidence" value="ECO:0007669"/>
    <property type="project" value="TreeGrafter"/>
</dbReference>
<dbReference type="OrthoDB" id="3869819at2"/>
<organism evidence="6 7">
    <name type="scientific">Micromonospora globbae</name>
    <dbReference type="NCBI Taxonomy" id="1894969"/>
    <lineage>
        <taxon>Bacteria</taxon>
        <taxon>Bacillati</taxon>
        <taxon>Actinomycetota</taxon>
        <taxon>Actinomycetes</taxon>
        <taxon>Micromonosporales</taxon>
        <taxon>Micromonosporaceae</taxon>
        <taxon>Micromonospora</taxon>
    </lineage>
</organism>